<evidence type="ECO:0000313" key="16">
    <source>
        <dbReference type="Proteomes" id="UP000762676"/>
    </source>
</evidence>
<name>A0AAV4H218_9GAST</name>
<protein>
    <recommendedName>
        <fullName evidence="11">UDP-D-xylose:beta-D-glucoside alpha-1,3-D-xylosyltransferase</fullName>
        <ecNumber evidence="11">2.4.2.42</ecNumber>
    </recommendedName>
</protein>
<evidence type="ECO:0000256" key="9">
    <source>
        <dbReference type="ARBA" id="ARBA00023180"/>
    </source>
</evidence>
<evidence type="ECO:0000256" key="6">
    <source>
        <dbReference type="ARBA" id="ARBA00022968"/>
    </source>
</evidence>
<dbReference type="GO" id="GO:0016266">
    <property type="term" value="P:protein O-linked glycosylation via N-acetyl-galactosamine"/>
    <property type="evidence" value="ECO:0007669"/>
    <property type="project" value="TreeGrafter"/>
</dbReference>
<dbReference type="InterPro" id="IPR051993">
    <property type="entry name" value="Glycosyltransferase_8"/>
</dbReference>
<accession>A0AAV4H218</accession>
<evidence type="ECO:0000256" key="10">
    <source>
        <dbReference type="ARBA" id="ARBA00037301"/>
    </source>
</evidence>
<dbReference type="AlphaFoldDB" id="A0AAV4H218"/>
<feature type="region of interest" description="Disordered" evidence="13">
    <location>
        <begin position="115"/>
        <end position="137"/>
    </location>
</feature>
<evidence type="ECO:0000256" key="3">
    <source>
        <dbReference type="ARBA" id="ARBA00022676"/>
    </source>
</evidence>
<comment type="similarity">
    <text evidence="2">Belongs to the glycosyltransferase 8 family.</text>
</comment>
<evidence type="ECO:0000256" key="8">
    <source>
        <dbReference type="ARBA" id="ARBA00023136"/>
    </source>
</evidence>
<keyword evidence="8 14" id="KW-0472">Membrane</keyword>
<feature type="compositionally biased region" description="Basic and acidic residues" evidence="13">
    <location>
        <begin position="607"/>
        <end position="648"/>
    </location>
</feature>
<evidence type="ECO:0000256" key="7">
    <source>
        <dbReference type="ARBA" id="ARBA00022989"/>
    </source>
</evidence>
<keyword evidence="3" id="KW-0328">Glycosyltransferase</keyword>
<dbReference type="SUPFAM" id="SSF53448">
    <property type="entry name" value="Nucleotide-diphospho-sugar transferases"/>
    <property type="match status" value="1"/>
</dbReference>
<dbReference type="PANTHER" id="PTHR46012:SF2">
    <property type="entry name" value="IP22168P"/>
    <property type="match status" value="1"/>
</dbReference>
<dbReference type="GO" id="GO:0140563">
    <property type="term" value="F:UDP-D-xylose:beta-D-glucoside alpha-1,3-D-xylosyltransferase activity"/>
    <property type="evidence" value="ECO:0007669"/>
    <property type="project" value="UniProtKB-EC"/>
</dbReference>
<feature type="transmembrane region" description="Helical" evidence="14">
    <location>
        <begin position="40"/>
        <end position="60"/>
    </location>
</feature>
<dbReference type="Proteomes" id="UP000762676">
    <property type="component" value="Unassembled WGS sequence"/>
</dbReference>
<comment type="subcellular location">
    <subcellularLocation>
        <location evidence="1">Membrane</location>
        <topology evidence="1">Single-pass type II membrane protein</topology>
    </subcellularLocation>
</comment>
<keyword evidence="16" id="KW-1185">Reference proteome</keyword>
<feature type="compositionally biased region" description="Basic and acidic residues" evidence="13">
    <location>
        <begin position="538"/>
        <end position="598"/>
    </location>
</feature>
<keyword evidence="6" id="KW-0735">Signal-anchor</keyword>
<evidence type="ECO:0000256" key="4">
    <source>
        <dbReference type="ARBA" id="ARBA00022679"/>
    </source>
</evidence>
<comment type="catalytic activity">
    <reaction evidence="12">
        <text>3-O-(beta-D-glucosyl)-L-seryl-[EGF-like domain protein] + UDP-alpha-D-xylose = 3-O-[alpha-D-xylosyl-(1-&gt;3)-beta-D-glucosyl]-L-seryl-[EGF-like domain protein] + UDP + H(+)</text>
        <dbReference type="Rhea" id="RHEA:56064"/>
        <dbReference type="Rhea" id="RHEA-COMP:14610"/>
        <dbReference type="Rhea" id="RHEA-COMP:14611"/>
        <dbReference type="ChEBI" id="CHEBI:15378"/>
        <dbReference type="ChEBI" id="CHEBI:57632"/>
        <dbReference type="ChEBI" id="CHEBI:58223"/>
        <dbReference type="ChEBI" id="CHEBI:140575"/>
        <dbReference type="ChEBI" id="CHEBI:140576"/>
        <dbReference type="EC" id="2.4.2.42"/>
    </reaction>
</comment>
<gene>
    <name evidence="15" type="ORF">ElyMa_006159900</name>
</gene>
<evidence type="ECO:0000313" key="15">
    <source>
        <dbReference type="EMBL" id="GFR90840.1"/>
    </source>
</evidence>
<evidence type="ECO:0000256" key="5">
    <source>
        <dbReference type="ARBA" id="ARBA00022692"/>
    </source>
</evidence>
<feature type="compositionally biased region" description="Basic and acidic residues" evidence="13">
    <location>
        <begin position="741"/>
        <end position="760"/>
    </location>
</feature>
<feature type="compositionally biased region" description="Polar residues" evidence="13">
    <location>
        <begin position="695"/>
        <end position="715"/>
    </location>
</feature>
<evidence type="ECO:0000256" key="1">
    <source>
        <dbReference type="ARBA" id="ARBA00004606"/>
    </source>
</evidence>
<comment type="function">
    <text evidence="10">Glycosyltransferase which elongates the O-linked glucose attached to EGF-like repeats in the extracellular domain of Notch proteins by catalyzing the addition of xylose.</text>
</comment>
<keyword evidence="5 14" id="KW-0812">Transmembrane</keyword>
<evidence type="ECO:0000256" key="11">
    <source>
        <dbReference type="ARBA" id="ARBA00038854"/>
    </source>
</evidence>
<evidence type="ECO:0000256" key="14">
    <source>
        <dbReference type="SAM" id="Phobius"/>
    </source>
</evidence>
<evidence type="ECO:0000256" key="13">
    <source>
        <dbReference type="SAM" id="MobiDB-lite"/>
    </source>
</evidence>
<dbReference type="Pfam" id="PF01501">
    <property type="entry name" value="Glyco_transf_8"/>
    <property type="match status" value="1"/>
</dbReference>
<feature type="region of interest" description="Disordered" evidence="13">
    <location>
        <begin position="524"/>
        <end position="716"/>
    </location>
</feature>
<feature type="compositionally biased region" description="Basic and acidic residues" evidence="13">
    <location>
        <begin position="672"/>
        <end position="694"/>
    </location>
</feature>
<dbReference type="EC" id="2.4.2.42" evidence="11"/>
<evidence type="ECO:0000256" key="12">
    <source>
        <dbReference type="ARBA" id="ARBA00049181"/>
    </source>
</evidence>
<keyword evidence="9" id="KW-0325">Glycoprotein</keyword>
<keyword evidence="7 14" id="KW-1133">Transmembrane helix</keyword>
<dbReference type="GO" id="GO:0016020">
    <property type="term" value="C:membrane"/>
    <property type="evidence" value="ECO:0007669"/>
    <property type="project" value="UniProtKB-SubCell"/>
</dbReference>
<feature type="region of interest" description="Disordered" evidence="13">
    <location>
        <begin position="734"/>
        <end position="760"/>
    </location>
</feature>
<dbReference type="InterPro" id="IPR029044">
    <property type="entry name" value="Nucleotide-diphossugar_trans"/>
</dbReference>
<dbReference type="Gene3D" id="3.90.550.10">
    <property type="entry name" value="Spore Coat Polysaccharide Biosynthesis Protein SpsA, Chain A"/>
    <property type="match status" value="1"/>
</dbReference>
<keyword evidence="4" id="KW-0808">Transferase</keyword>
<comment type="caution">
    <text evidence="15">The sequence shown here is derived from an EMBL/GenBank/DDBJ whole genome shotgun (WGS) entry which is preliminary data.</text>
</comment>
<proteinExistence type="inferred from homology"/>
<dbReference type="InterPro" id="IPR002495">
    <property type="entry name" value="Glyco_trans_8"/>
</dbReference>
<feature type="compositionally biased region" description="Basic and acidic residues" evidence="13">
    <location>
        <begin position="120"/>
        <end position="131"/>
    </location>
</feature>
<dbReference type="PANTHER" id="PTHR46012">
    <property type="entry name" value="IP22168P"/>
    <property type="match status" value="1"/>
</dbReference>
<reference evidence="15 16" key="1">
    <citation type="journal article" date="2021" name="Elife">
        <title>Chloroplast acquisition without the gene transfer in kleptoplastic sea slugs, Plakobranchus ocellatus.</title>
        <authorList>
            <person name="Maeda T."/>
            <person name="Takahashi S."/>
            <person name="Yoshida T."/>
            <person name="Shimamura S."/>
            <person name="Takaki Y."/>
            <person name="Nagai Y."/>
            <person name="Toyoda A."/>
            <person name="Suzuki Y."/>
            <person name="Arimoto A."/>
            <person name="Ishii H."/>
            <person name="Satoh N."/>
            <person name="Nishiyama T."/>
            <person name="Hasebe M."/>
            <person name="Maruyama T."/>
            <person name="Minagawa J."/>
            <person name="Obokata J."/>
            <person name="Shigenobu S."/>
        </authorList>
    </citation>
    <scope>NUCLEOTIDE SEQUENCE [LARGE SCALE GENOMIC DNA]</scope>
</reference>
<organism evidence="15 16">
    <name type="scientific">Elysia marginata</name>
    <dbReference type="NCBI Taxonomy" id="1093978"/>
    <lineage>
        <taxon>Eukaryota</taxon>
        <taxon>Metazoa</taxon>
        <taxon>Spiralia</taxon>
        <taxon>Lophotrochozoa</taxon>
        <taxon>Mollusca</taxon>
        <taxon>Gastropoda</taxon>
        <taxon>Heterobranchia</taxon>
        <taxon>Euthyneura</taxon>
        <taxon>Panpulmonata</taxon>
        <taxon>Sacoglossa</taxon>
        <taxon>Placobranchoidea</taxon>
        <taxon>Plakobranchidae</taxon>
        <taxon>Elysia</taxon>
    </lineage>
</organism>
<evidence type="ECO:0000256" key="2">
    <source>
        <dbReference type="ARBA" id="ARBA00006351"/>
    </source>
</evidence>
<dbReference type="EMBL" id="BMAT01012375">
    <property type="protein sequence ID" value="GFR90840.1"/>
    <property type="molecule type" value="Genomic_DNA"/>
</dbReference>
<sequence>MRGRPRAVRISIDKAQLGILTGQWGAVVTLQRLCLMHRRIIFKLGVSIVVSVAVILFYLVNVPEEKTRSGGRAYRKLVLGSSPEFLLSHLSHELRQKSDQEALNKHVEAMRIHTQISTRSARDAHMPDKVPKPPGRAKVKEGLFEDELGATEEKLKKEPIHLLGGFPQEGGEEGKILHGSKVNTNLTKDDQISQNRKVDHNVLSHSGKEHDFKFESEHLDANIKKLRNRPGHGSPPIHLCVVVCGTRSQETITMLKSASMVTPLNVTLVFHIFAEPEIQKFFQIELDAWPFVQRTRLSYHIYNVTFPDSSTTNAWKKLFKPCASQRLFLPNLLRSVQRLIYVDTDTVFLESLAHLWSMFDDFNSTQLAGLVGEAEAGFAAWYNRFANHPYYGKYGLNSGVMLMDLERLRHTSWLSDMQRLFHQYRLSLPWGDQDLINIYFAFHPDGTTGMITAATIAIVCQRRKVYRFGDDLEFNFLKNLEEDLRAEKHKTSNCWKVSEIFLTQLQFLKDRNREFIETWRKANQKLRNASRQSRAGIKPKDVPHHSVQRMKVEEKRQVAVQEKEKPSYPEENREGDNPPHLHKEKADGNTKERAKKESIPSQTGGKGNEEQRKVRVDKIPLKSREESKSVLKSDDGGKRPSDRNEKGFSHPITLQEDTLDHPRPNITLLKQVKGESLHKEAERSYGKVRADDSVSKNLPASNRGQNSLKVQQASELTHRSGKIFSTFDVHREGDSIGYQDGTRENVLKKGAPKLEKKNGN</sequence>